<sequence>MSNTNNDSSDIDKAAAQADSQKIAENLEETKEVNKPESLSEEEQTPFIEDDLRTDK</sequence>
<evidence type="ECO:0000256" key="1">
    <source>
        <dbReference type="SAM" id="MobiDB-lite"/>
    </source>
</evidence>
<reference evidence="2 3" key="1">
    <citation type="submission" date="2016-03" db="EMBL/GenBank/DDBJ databases">
        <title>Genome sequencing of Psychrobacter alimentarius PAMC 27889.</title>
        <authorList>
            <person name="Lee J."/>
            <person name="Kim O.-S."/>
        </authorList>
    </citation>
    <scope>NUCLEOTIDE SEQUENCE [LARGE SCALE GENOMIC DNA]</scope>
    <source>
        <strain evidence="2 3">PAMC 27889</strain>
    </source>
</reference>
<gene>
    <name evidence="2" type="ORF">A3K91_2102</name>
</gene>
<proteinExistence type="predicted"/>
<protein>
    <recommendedName>
        <fullName evidence="4">Nucleotide exchange factor GrpE</fullName>
    </recommendedName>
</protein>
<evidence type="ECO:0000313" key="3">
    <source>
        <dbReference type="Proteomes" id="UP000076104"/>
    </source>
</evidence>
<dbReference type="RefSeq" id="WP_167541801.1">
    <property type="nucleotide sequence ID" value="NZ_CP014945.1"/>
</dbReference>
<accession>A0ABM6A0B1</accession>
<dbReference type="GeneID" id="51980597"/>
<name>A0ABM6A0B1_9GAMM</name>
<organism evidence="2 3">
    <name type="scientific">Psychrobacter alimentarius</name>
    <dbReference type="NCBI Taxonomy" id="261164"/>
    <lineage>
        <taxon>Bacteria</taxon>
        <taxon>Pseudomonadati</taxon>
        <taxon>Pseudomonadota</taxon>
        <taxon>Gammaproteobacteria</taxon>
        <taxon>Moraxellales</taxon>
        <taxon>Moraxellaceae</taxon>
        <taxon>Psychrobacter</taxon>
    </lineage>
</organism>
<evidence type="ECO:0000313" key="2">
    <source>
        <dbReference type="EMBL" id="AMT97684.1"/>
    </source>
</evidence>
<keyword evidence="3" id="KW-1185">Reference proteome</keyword>
<feature type="region of interest" description="Disordered" evidence="1">
    <location>
        <begin position="1"/>
        <end position="56"/>
    </location>
</feature>
<dbReference type="Proteomes" id="UP000076104">
    <property type="component" value="Chromosome"/>
</dbReference>
<dbReference type="EMBL" id="CP014945">
    <property type="protein sequence ID" value="AMT97684.1"/>
    <property type="molecule type" value="Genomic_DNA"/>
</dbReference>
<evidence type="ECO:0008006" key="4">
    <source>
        <dbReference type="Google" id="ProtNLM"/>
    </source>
</evidence>